<dbReference type="PANTHER" id="PTHR24148:SF73">
    <property type="entry name" value="HET DOMAIN PROTEIN (AFU_ORTHOLOGUE AFUA_8G01020)"/>
    <property type="match status" value="1"/>
</dbReference>
<dbReference type="EMBL" id="JAUEDM010000005">
    <property type="protein sequence ID" value="KAK3315971.1"/>
    <property type="molecule type" value="Genomic_DNA"/>
</dbReference>
<evidence type="ECO:0000313" key="4">
    <source>
        <dbReference type="Proteomes" id="UP001283341"/>
    </source>
</evidence>
<proteinExistence type="predicted"/>
<dbReference type="Pfam" id="PF26639">
    <property type="entry name" value="Het-6_barrel"/>
    <property type="match status" value="1"/>
</dbReference>
<evidence type="ECO:0000256" key="1">
    <source>
        <dbReference type="SAM" id="MobiDB-lite"/>
    </source>
</evidence>
<feature type="domain" description="Heterokaryon incompatibility" evidence="2">
    <location>
        <begin position="80"/>
        <end position="253"/>
    </location>
</feature>
<evidence type="ECO:0000313" key="3">
    <source>
        <dbReference type="EMBL" id="KAK3315971.1"/>
    </source>
</evidence>
<accession>A0AAE0I049</accession>
<gene>
    <name evidence="3" type="ORF">B0H66DRAFT_274292</name>
</gene>
<dbReference type="InterPro" id="IPR010730">
    <property type="entry name" value="HET"/>
</dbReference>
<reference evidence="3" key="1">
    <citation type="journal article" date="2023" name="Mol. Phylogenet. Evol.">
        <title>Genome-scale phylogeny and comparative genomics of the fungal order Sordariales.</title>
        <authorList>
            <person name="Hensen N."/>
            <person name="Bonometti L."/>
            <person name="Westerberg I."/>
            <person name="Brannstrom I.O."/>
            <person name="Guillou S."/>
            <person name="Cros-Aarteil S."/>
            <person name="Calhoun S."/>
            <person name="Haridas S."/>
            <person name="Kuo A."/>
            <person name="Mondo S."/>
            <person name="Pangilinan J."/>
            <person name="Riley R."/>
            <person name="LaButti K."/>
            <person name="Andreopoulos B."/>
            <person name="Lipzen A."/>
            <person name="Chen C."/>
            <person name="Yan M."/>
            <person name="Daum C."/>
            <person name="Ng V."/>
            <person name="Clum A."/>
            <person name="Steindorff A."/>
            <person name="Ohm R.A."/>
            <person name="Martin F."/>
            <person name="Silar P."/>
            <person name="Natvig D.O."/>
            <person name="Lalanne C."/>
            <person name="Gautier V."/>
            <person name="Ament-Velasquez S.L."/>
            <person name="Kruys A."/>
            <person name="Hutchinson M.I."/>
            <person name="Powell A.J."/>
            <person name="Barry K."/>
            <person name="Miller A.N."/>
            <person name="Grigoriev I.V."/>
            <person name="Debuchy R."/>
            <person name="Gladieux P."/>
            <person name="Hiltunen Thoren M."/>
            <person name="Johannesson H."/>
        </authorList>
    </citation>
    <scope>NUCLEOTIDE SEQUENCE</scope>
    <source>
        <strain evidence="3">CBS 118394</strain>
    </source>
</reference>
<feature type="compositionally biased region" description="Basic and acidic residues" evidence="1">
    <location>
        <begin position="565"/>
        <end position="575"/>
    </location>
</feature>
<feature type="region of interest" description="Disordered" evidence="1">
    <location>
        <begin position="1"/>
        <end position="22"/>
    </location>
</feature>
<comment type="caution">
    <text evidence="3">The sequence shown here is derived from an EMBL/GenBank/DDBJ whole genome shotgun (WGS) entry which is preliminary data.</text>
</comment>
<name>A0AAE0I049_9PEZI</name>
<organism evidence="3 4">
    <name type="scientific">Apodospora peruviana</name>
    <dbReference type="NCBI Taxonomy" id="516989"/>
    <lineage>
        <taxon>Eukaryota</taxon>
        <taxon>Fungi</taxon>
        <taxon>Dikarya</taxon>
        <taxon>Ascomycota</taxon>
        <taxon>Pezizomycotina</taxon>
        <taxon>Sordariomycetes</taxon>
        <taxon>Sordariomycetidae</taxon>
        <taxon>Sordariales</taxon>
        <taxon>Lasiosphaeriaceae</taxon>
        <taxon>Apodospora</taxon>
    </lineage>
</organism>
<feature type="region of interest" description="Disordered" evidence="1">
    <location>
        <begin position="565"/>
        <end position="592"/>
    </location>
</feature>
<dbReference type="InterPro" id="IPR052895">
    <property type="entry name" value="HetReg/Transcr_Mod"/>
</dbReference>
<protein>
    <submittedName>
        <fullName evidence="3">Heterokaryon incompatibility protein-domain-containing protein</fullName>
    </submittedName>
</protein>
<reference evidence="3" key="2">
    <citation type="submission" date="2023-06" db="EMBL/GenBank/DDBJ databases">
        <authorList>
            <consortium name="Lawrence Berkeley National Laboratory"/>
            <person name="Haridas S."/>
            <person name="Hensen N."/>
            <person name="Bonometti L."/>
            <person name="Westerberg I."/>
            <person name="Brannstrom I.O."/>
            <person name="Guillou S."/>
            <person name="Cros-Aarteil S."/>
            <person name="Calhoun S."/>
            <person name="Kuo A."/>
            <person name="Mondo S."/>
            <person name="Pangilinan J."/>
            <person name="Riley R."/>
            <person name="Labutti K."/>
            <person name="Andreopoulos B."/>
            <person name="Lipzen A."/>
            <person name="Chen C."/>
            <person name="Yanf M."/>
            <person name="Daum C."/>
            <person name="Ng V."/>
            <person name="Clum A."/>
            <person name="Steindorff A."/>
            <person name="Ohm R."/>
            <person name="Martin F."/>
            <person name="Silar P."/>
            <person name="Natvig D."/>
            <person name="Lalanne C."/>
            <person name="Gautier V."/>
            <person name="Ament-Velasquez S.L."/>
            <person name="Kruys A."/>
            <person name="Hutchinson M.I."/>
            <person name="Powell A.J."/>
            <person name="Barry K."/>
            <person name="Miller A.N."/>
            <person name="Grigoriev I.V."/>
            <person name="Debuchy R."/>
            <person name="Gladieux P."/>
            <person name="Thoren M.H."/>
            <person name="Johannesson H."/>
        </authorList>
    </citation>
    <scope>NUCLEOTIDE SEQUENCE</scope>
    <source>
        <strain evidence="3">CBS 118394</strain>
    </source>
</reference>
<dbReference type="Proteomes" id="UP001283341">
    <property type="component" value="Unassembled WGS sequence"/>
</dbReference>
<dbReference type="PANTHER" id="PTHR24148">
    <property type="entry name" value="ANKYRIN REPEAT DOMAIN-CONTAINING PROTEIN 39 HOMOLOG-RELATED"/>
    <property type="match status" value="1"/>
</dbReference>
<dbReference type="AlphaFoldDB" id="A0AAE0I049"/>
<keyword evidence="4" id="KW-1185">Reference proteome</keyword>
<evidence type="ECO:0000259" key="2">
    <source>
        <dbReference type="Pfam" id="PF06985"/>
    </source>
</evidence>
<dbReference type="Pfam" id="PF06985">
    <property type="entry name" value="HET"/>
    <property type="match status" value="1"/>
</dbReference>
<sequence length="697" mass="78655">MARHGQKTTHNQPHFHCPENDDFYQSGQYKTLDTEEQEIRLLKALKPDESDPEGPLRFTLHQNTPLSKCNAEDGPGSSPFIAMSYRAGDPTDTVPVIVDGRTFNVFKSLGLALGSLLQSLCKQDGSWELAETLFIWADQICINQSDMDEKATQVRMMCQIYESCAWAYSWLGTSPQITLGLRGVQMIDHVQKIIENHYEEKGVPWENVRYDAEAKVVWTSACLDKLEEMGVDWAAVDEFFRSEYWFRGWICQELTVSPDVTFNTDEAEADRAMLKGALRFLETVGLMIRWHFDVEPTGGLTPKDRDMYDMTDLVPKVQRLSWLYKMDIGPFKFIFEGSEDWAETRGYTLDRLLPVARYSEVTDPLDKVYAYLGLALPEYDIVPDYGMTQTRADVFTQAACAYIKLHSSLDILSFAEEKTDDMSRELPSWVADWSIKQRPMSFWYRVRTEPEATNASQSIPYEGVIYSHDGKPDRVLGVPAITVDWLDGSPNLGGGTVDSYGSWEECITSWAKIAGVRIDTGSCETNDAPYQPQLDGDLTLALAFWSTVYRGVAKADTLRQLWDRKPSASDGKEGQHPSAKASSKESAEENTSGLAGLHVAEQHLAMCYAVDRGYLTRAGWRFVHSRSGYFGLTRARVETGDKIMVLLGADMPFLLRPYLDGYKLLGEVYVQGIMHGELLDKLKGADDDLVTESIRIY</sequence>